<dbReference type="EMBL" id="FQZG01000037">
    <property type="protein sequence ID" value="SHJ29267.1"/>
    <property type="molecule type" value="Genomic_DNA"/>
</dbReference>
<dbReference type="STRING" id="1123357.SAMN02745244_02164"/>
<evidence type="ECO:0000256" key="1">
    <source>
        <dbReference type="ARBA" id="ARBA00023235"/>
    </source>
</evidence>
<accession>A0A1M6I477</accession>
<dbReference type="SUPFAM" id="SSF51182">
    <property type="entry name" value="RmlC-like cupins"/>
    <property type="match status" value="1"/>
</dbReference>
<dbReference type="GO" id="GO:0008880">
    <property type="term" value="F:glucuronate isomerase activity"/>
    <property type="evidence" value="ECO:0007669"/>
    <property type="project" value="InterPro"/>
</dbReference>
<proteinExistence type="predicted"/>
<keyword evidence="1 2" id="KW-0413">Isomerase</keyword>
<dbReference type="Pfam" id="PF04962">
    <property type="entry name" value="KduI"/>
    <property type="match status" value="1"/>
</dbReference>
<sequence>MSNWFQPAGSAAEGDWFLSVGAEGSETVLDGWAHTGIKAANLAKGRSVTLPAADEERIVVPLWGAFTVVSGGKTYPLRGRSGVFAGPTDVCYLGVGQEATIEATSEGRVAVATAPASNRKPNRLVKAEDIAVELRGTGSCSREVHNFGTAANLDADKFIVCEVITPAGNWSSYPPHKHDEITETENSLEEIYYFETAATEPEKKSPIGYARVYSTDPERPIDITAEVGSGDALFIPHGWHGPAAAAPGYHMYYLNVMAGPGTRDWMVTNDPCHSWIPETMTDQAIDPRLPLNL</sequence>
<organism evidence="2 3">
    <name type="scientific">Tessaracoccus bendigoensis DSM 12906</name>
    <dbReference type="NCBI Taxonomy" id="1123357"/>
    <lineage>
        <taxon>Bacteria</taxon>
        <taxon>Bacillati</taxon>
        <taxon>Actinomycetota</taxon>
        <taxon>Actinomycetes</taxon>
        <taxon>Propionibacteriales</taxon>
        <taxon>Propionibacteriaceae</taxon>
        <taxon>Tessaracoccus</taxon>
    </lineage>
</organism>
<dbReference type="RefSeq" id="WP_073188107.1">
    <property type="nucleotide sequence ID" value="NZ_FQZG01000037.1"/>
</dbReference>
<dbReference type="AlphaFoldDB" id="A0A1M6I477"/>
<evidence type="ECO:0000313" key="2">
    <source>
        <dbReference type="EMBL" id="SHJ29267.1"/>
    </source>
</evidence>
<evidence type="ECO:0000313" key="3">
    <source>
        <dbReference type="Proteomes" id="UP000184512"/>
    </source>
</evidence>
<dbReference type="NCBIfam" id="TIGR04378">
    <property type="entry name" value="myo_inos_iolB"/>
    <property type="match status" value="1"/>
</dbReference>
<reference evidence="3" key="1">
    <citation type="submission" date="2016-11" db="EMBL/GenBank/DDBJ databases">
        <authorList>
            <person name="Varghese N."/>
            <person name="Submissions S."/>
        </authorList>
    </citation>
    <scope>NUCLEOTIDE SEQUENCE [LARGE SCALE GENOMIC DNA]</scope>
    <source>
        <strain evidence="3">DSM 12906</strain>
    </source>
</reference>
<gene>
    <name evidence="2" type="ORF">SAMN02745244_02164</name>
</gene>
<dbReference type="InterPro" id="IPR024203">
    <property type="entry name" value="Deoxy-glucuronate_isom_IolB"/>
</dbReference>
<dbReference type="PIRSF" id="PIRSF036628">
    <property type="entry name" value="IolB"/>
    <property type="match status" value="1"/>
</dbReference>
<dbReference type="PANTHER" id="PTHR39193">
    <property type="entry name" value="5-DEOXY-GLUCURONATE ISOMERASE"/>
    <property type="match status" value="1"/>
</dbReference>
<dbReference type="GO" id="GO:0019310">
    <property type="term" value="P:inositol catabolic process"/>
    <property type="evidence" value="ECO:0007669"/>
    <property type="project" value="InterPro"/>
</dbReference>
<dbReference type="InterPro" id="IPR014710">
    <property type="entry name" value="RmlC-like_jellyroll"/>
</dbReference>
<dbReference type="Gene3D" id="2.60.120.10">
    <property type="entry name" value="Jelly Rolls"/>
    <property type="match status" value="2"/>
</dbReference>
<dbReference type="OrthoDB" id="9799936at2"/>
<dbReference type="PANTHER" id="PTHR39193:SF1">
    <property type="entry name" value="5-DEOXY-GLUCURONATE ISOMERASE"/>
    <property type="match status" value="1"/>
</dbReference>
<dbReference type="Proteomes" id="UP000184512">
    <property type="component" value="Unassembled WGS sequence"/>
</dbReference>
<keyword evidence="3" id="KW-1185">Reference proteome</keyword>
<name>A0A1M6I477_9ACTN</name>
<dbReference type="InterPro" id="IPR011051">
    <property type="entry name" value="RmlC_Cupin_sf"/>
</dbReference>
<dbReference type="InterPro" id="IPR021120">
    <property type="entry name" value="KduI/IolB_isomerase"/>
</dbReference>
<protein>
    <submittedName>
        <fullName evidence="2">5-deoxyglucuronate isomerase</fullName>
    </submittedName>
</protein>